<evidence type="ECO:0000256" key="2">
    <source>
        <dbReference type="ARBA" id="ARBA00022679"/>
    </source>
</evidence>
<evidence type="ECO:0000256" key="7">
    <source>
        <dbReference type="SAM" id="MobiDB-lite"/>
    </source>
</evidence>
<keyword evidence="3 6" id="KW-0547">Nucleotide-binding</keyword>
<dbReference type="SUPFAM" id="SSF56112">
    <property type="entry name" value="Protein kinase-like (PK-like)"/>
    <property type="match status" value="1"/>
</dbReference>
<gene>
    <name evidence="9" type="ORF">KSP39_PZI024020</name>
</gene>
<proteinExistence type="predicted"/>
<evidence type="ECO:0000313" key="9">
    <source>
        <dbReference type="EMBL" id="KAK8913931.1"/>
    </source>
</evidence>
<organism evidence="9 10">
    <name type="scientific">Platanthera zijinensis</name>
    <dbReference type="NCBI Taxonomy" id="2320716"/>
    <lineage>
        <taxon>Eukaryota</taxon>
        <taxon>Viridiplantae</taxon>
        <taxon>Streptophyta</taxon>
        <taxon>Embryophyta</taxon>
        <taxon>Tracheophyta</taxon>
        <taxon>Spermatophyta</taxon>
        <taxon>Magnoliopsida</taxon>
        <taxon>Liliopsida</taxon>
        <taxon>Asparagales</taxon>
        <taxon>Orchidaceae</taxon>
        <taxon>Orchidoideae</taxon>
        <taxon>Orchideae</taxon>
        <taxon>Orchidinae</taxon>
        <taxon>Platanthera</taxon>
    </lineage>
</organism>
<reference evidence="9 10" key="1">
    <citation type="journal article" date="2022" name="Nat. Plants">
        <title>Genomes of leafy and leafless Platanthera orchids illuminate the evolution of mycoheterotrophy.</title>
        <authorList>
            <person name="Li M.H."/>
            <person name="Liu K.W."/>
            <person name="Li Z."/>
            <person name="Lu H.C."/>
            <person name="Ye Q.L."/>
            <person name="Zhang D."/>
            <person name="Wang J.Y."/>
            <person name="Li Y.F."/>
            <person name="Zhong Z.M."/>
            <person name="Liu X."/>
            <person name="Yu X."/>
            <person name="Liu D.K."/>
            <person name="Tu X.D."/>
            <person name="Liu B."/>
            <person name="Hao Y."/>
            <person name="Liao X.Y."/>
            <person name="Jiang Y.T."/>
            <person name="Sun W.H."/>
            <person name="Chen J."/>
            <person name="Chen Y.Q."/>
            <person name="Ai Y."/>
            <person name="Zhai J.W."/>
            <person name="Wu S.S."/>
            <person name="Zhou Z."/>
            <person name="Hsiao Y.Y."/>
            <person name="Wu W.L."/>
            <person name="Chen Y.Y."/>
            <person name="Lin Y.F."/>
            <person name="Hsu J.L."/>
            <person name="Li C.Y."/>
            <person name="Wang Z.W."/>
            <person name="Zhao X."/>
            <person name="Zhong W.Y."/>
            <person name="Ma X.K."/>
            <person name="Ma L."/>
            <person name="Huang J."/>
            <person name="Chen G.Z."/>
            <person name="Huang M.Z."/>
            <person name="Huang L."/>
            <person name="Peng D.H."/>
            <person name="Luo Y.B."/>
            <person name="Zou S.Q."/>
            <person name="Chen S.P."/>
            <person name="Lan S."/>
            <person name="Tsai W.C."/>
            <person name="Van de Peer Y."/>
            <person name="Liu Z.J."/>
        </authorList>
    </citation>
    <scope>NUCLEOTIDE SEQUENCE [LARGE SCALE GENOMIC DNA]</scope>
    <source>
        <strain evidence="9">Lor287</strain>
    </source>
</reference>
<accession>A0AAP0ASX8</accession>
<keyword evidence="2" id="KW-0808">Transferase</keyword>
<feature type="region of interest" description="Disordered" evidence="7">
    <location>
        <begin position="1"/>
        <end position="26"/>
    </location>
</feature>
<evidence type="ECO:0000256" key="4">
    <source>
        <dbReference type="ARBA" id="ARBA00022777"/>
    </source>
</evidence>
<dbReference type="Gene3D" id="1.10.510.10">
    <property type="entry name" value="Transferase(Phosphotransferase) domain 1"/>
    <property type="match status" value="1"/>
</dbReference>
<name>A0AAP0ASX8_9ASPA</name>
<evidence type="ECO:0000256" key="1">
    <source>
        <dbReference type="ARBA" id="ARBA00022553"/>
    </source>
</evidence>
<dbReference type="GO" id="GO:0004672">
    <property type="term" value="F:protein kinase activity"/>
    <property type="evidence" value="ECO:0007669"/>
    <property type="project" value="InterPro"/>
</dbReference>
<dbReference type="PROSITE" id="PS50011">
    <property type="entry name" value="PROTEIN_KINASE_DOM"/>
    <property type="match status" value="1"/>
</dbReference>
<dbReference type="GO" id="GO:0005524">
    <property type="term" value="F:ATP binding"/>
    <property type="evidence" value="ECO:0007669"/>
    <property type="project" value="UniProtKB-UniRule"/>
</dbReference>
<dbReference type="PANTHER" id="PTHR47983:SF16">
    <property type="entry name" value="OS02G0565500 PROTEIN"/>
    <property type="match status" value="1"/>
</dbReference>
<dbReference type="InterPro" id="IPR001245">
    <property type="entry name" value="Ser-Thr/Tyr_kinase_cat_dom"/>
</dbReference>
<dbReference type="PANTHER" id="PTHR47983">
    <property type="entry name" value="PTO-INTERACTING PROTEIN 1-LIKE"/>
    <property type="match status" value="1"/>
</dbReference>
<feature type="domain" description="Protein kinase" evidence="8">
    <location>
        <begin position="54"/>
        <end position="334"/>
    </location>
</feature>
<protein>
    <recommendedName>
        <fullName evidence="8">Protein kinase domain-containing protein</fullName>
    </recommendedName>
</protein>
<dbReference type="Proteomes" id="UP001418222">
    <property type="component" value="Unassembled WGS sequence"/>
</dbReference>
<evidence type="ECO:0000256" key="5">
    <source>
        <dbReference type="ARBA" id="ARBA00022840"/>
    </source>
</evidence>
<dbReference type="InterPro" id="IPR011009">
    <property type="entry name" value="Kinase-like_dom_sf"/>
</dbReference>
<keyword evidence="5 6" id="KW-0067">ATP-binding</keyword>
<dbReference type="EMBL" id="JBBWWQ010000021">
    <property type="protein sequence ID" value="KAK8913931.1"/>
    <property type="molecule type" value="Genomic_DNA"/>
</dbReference>
<evidence type="ECO:0000259" key="8">
    <source>
        <dbReference type="PROSITE" id="PS50011"/>
    </source>
</evidence>
<dbReference type="InterPro" id="IPR017441">
    <property type="entry name" value="Protein_kinase_ATP_BS"/>
</dbReference>
<comment type="caution">
    <text evidence="9">The sequence shown here is derived from an EMBL/GenBank/DDBJ whole genome shotgun (WGS) entry which is preliminary data.</text>
</comment>
<keyword evidence="4" id="KW-0418">Kinase</keyword>
<evidence type="ECO:0000313" key="10">
    <source>
        <dbReference type="Proteomes" id="UP001418222"/>
    </source>
</evidence>
<sequence>MAESNFDGDFWTTNNMSAPDTADDNEDGVRRFTASEIEVPAIPFTELKETTDSFGTEALIGQGSNGKVYRATLRIGQAAIKKLDPVASEEDDVNFSVQLSLVSRLKNEYFLELLGYCLEDGNRILVYQFATLGSLHDILHGKEGILDAESGPVLSWNQRVKIAYGAARGLEYLHEKAQPSIVHGEVRSSNVLLFDDYDSKLGDFNLTDRYPDRADCPYSVQVSETLGYLAPEYAVTGTLSRKSDVYSFGVLLLELLSGRKPVDQTMPEEKQSLVAWAIPKINEENVDECVDPKLTDYPQKAVAKWAAVAALCLQDEADFRPNMSIIVKALQPLVDSIEPQVSFIPQSLYNLFRGKTL</sequence>
<dbReference type="FunFam" id="1.10.510.10:FF:000195">
    <property type="entry name" value="pto-interacting protein 1"/>
    <property type="match status" value="1"/>
</dbReference>
<dbReference type="InterPro" id="IPR052101">
    <property type="entry name" value="Plant_StressResp_Kinase"/>
</dbReference>
<keyword evidence="1" id="KW-0597">Phosphoprotein</keyword>
<dbReference type="PROSITE" id="PS00107">
    <property type="entry name" value="PROTEIN_KINASE_ATP"/>
    <property type="match status" value="1"/>
</dbReference>
<dbReference type="InterPro" id="IPR000719">
    <property type="entry name" value="Prot_kinase_dom"/>
</dbReference>
<dbReference type="Gene3D" id="3.30.200.20">
    <property type="entry name" value="Phosphorylase Kinase, domain 1"/>
    <property type="match status" value="1"/>
</dbReference>
<dbReference type="AlphaFoldDB" id="A0AAP0ASX8"/>
<dbReference type="PIRSF" id="PIRSF000654">
    <property type="entry name" value="Integrin-linked_kinase"/>
    <property type="match status" value="1"/>
</dbReference>
<dbReference type="Pfam" id="PF07714">
    <property type="entry name" value="PK_Tyr_Ser-Thr"/>
    <property type="match status" value="1"/>
</dbReference>
<feature type="binding site" evidence="6">
    <location>
        <position position="82"/>
    </location>
    <ligand>
        <name>ATP</name>
        <dbReference type="ChEBI" id="CHEBI:30616"/>
    </ligand>
</feature>
<evidence type="ECO:0000256" key="3">
    <source>
        <dbReference type="ARBA" id="ARBA00022741"/>
    </source>
</evidence>
<evidence type="ECO:0000256" key="6">
    <source>
        <dbReference type="PROSITE-ProRule" id="PRU10141"/>
    </source>
</evidence>
<keyword evidence="10" id="KW-1185">Reference proteome</keyword>